<reference evidence="2" key="1">
    <citation type="submission" date="2022-01" db="EMBL/GenBank/DDBJ databases">
        <title>Genome Sequence Resource for Two Populations of Ditylenchus destructor, the Migratory Endoparasitic Phytonematode.</title>
        <authorList>
            <person name="Zhang H."/>
            <person name="Lin R."/>
            <person name="Xie B."/>
        </authorList>
    </citation>
    <scope>NUCLEOTIDE SEQUENCE</scope>
    <source>
        <strain evidence="2">BazhouSP</strain>
    </source>
</reference>
<protein>
    <submittedName>
        <fullName evidence="2">Uncharacterized protein</fullName>
    </submittedName>
</protein>
<dbReference type="Proteomes" id="UP001201812">
    <property type="component" value="Unassembled WGS sequence"/>
</dbReference>
<feature type="chain" id="PRO_5041928523" evidence="1">
    <location>
        <begin position="21"/>
        <end position="75"/>
    </location>
</feature>
<feature type="signal peptide" evidence="1">
    <location>
        <begin position="1"/>
        <end position="20"/>
    </location>
</feature>
<proteinExistence type="predicted"/>
<sequence length="75" mass="8091">MTRATVNFLLVCVVLFSVVALNVEGCQTEKECGKNQACVFGSCMTPEDNCKSDSDCSGIDCKNYGRCKCTFGQCS</sequence>
<dbReference type="EMBL" id="JAKKPZ010000176">
    <property type="protein sequence ID" value="KAI1699524.1"/>
    <property type="molecule type" value="Genomic_DNA"/>
</dbReference>
<dbReference type="AlphaFoldDB" id="A0AAD4MRQ4"/>
<evidence type="ECO:0000313" key="3">
    <source>
        <dbReference type="Proteomes" id="UP001201812"/>
    </source>
</evidence>
<evidence type="ECO:0000313" key="2">
    <source>
        <dbReference type="EMBL" id="KAI1699524.1"/>
    </source>
</evidence>
<comment type="caution">
    <text evidence="2">The sequence shown here is derived from an EMBL/GenBank/DDBJ whole genome shotgun (WGS) entry which is preliminary data.</text>
</comment>
<accession>A0AAD4MRQ4</accession>
<gene>
    <name evidence="2" type="ORF">DdX_17278</name>
</gene>
<name>A0AAD4MRQ4_9BILA</name>
<keyword evidence="1" id="KW-0732">Signal</keyword>
<organism evidence="2 3">
    <name type="scientific">Ditylenchus destructor</name>
    <dbReference type="NCBI Taxonomy" id="166010"/>
    <lineage>
        <taxon>Eukaryota</taxon>
        <taxon>Metazoa</taxon>
        <taxon>Ecdysozoa</taxon>
        <taxon>Nematoda</taxon>
        <taxon>Chromadorea</taxon>
        <taxon>Rhabditida</taxon>
        <taxon>Tylenchina</taxon>
        <taxon>Tylenchomorpha</taxon>
        <taxon>Sphaerularioidea</taxon>
        <taxon>Anguinidae</taxon>
        <taxon>Anguininae</taxon>
        <taxon>Ditylenchus</taxon>
    </lineage>
</organism>
<keyword evidence="3" id="KW-1185">Reference proteome</keyword>
<evidence type="ECO:0000256" key="1">
    <source>
        <dbReference type="SAM" id="SignalP"/>
    </source>
</evidence>